<protein>
    <submittedName>
        <fullName evidence="1">Uncharacterized protein</fullName>
    </submittedName>
</protein>
<dbReference type="Proteomes" id="UP000094527">
    <property type="component" value="Unassembled WGS sequence"/>
</dbReference>
<accession>A0A1D2MJ22</accession>
<dbReference type="EMBL" id="LJIJ01001095">
    <property type="protein sequence ID" value="ODM93027.1"/>
    <property type="molecule type" value="Genomic_DNA"/>
</dbReference>
<dbReference type="AlphaFoldDB" id="A0A1D2MJ22"/>
<name>A0A1D2MJ22_ORCCI</name>
<evidence type="ECO:0000313" key="1">
    <source>
        <dbReference type="EMBL" id="ODM93027.1"/>
    </source>
</evidence>
<proteinExistence type="predicted"/>
<evidence type="ECO:0000313" key="2">
    <source>
        <dbReference type="Proteomes" id="UP000094527"/>
    </source>
</evidence>
<organism evidence="1 2">
    <name type="scientific">Orchesella cincta</name>
    <name type="common">Springtail</name>
    <name type="synonym">Podura cincta</name>
    <dbReference type="NCBI Taxonomy" id="48709"/>
    <lineage>
        <taxon>Eukaryota</taxon>
        <taxon>Metazoa</taxon>
        <taxon>Ecdysozoa</taxon>
        <taxon>Arthropoda</taxon>
        <taxon>Hexapoda</taxon>
        <taxon>Collembola</taxon>
        <taxon>Entomobryomorpha</taxon>
        <taxon>Entomobryoidea</taxon>
        <taxon>Orchesellidae</taxon>
        <taxon>Orchesellinae</taxon>
        <taxon>Orchesella</taxon>
    </lineage>
</organism>
<sequence>MYGPFELVSHGFVYDLRRECEKQAKSFAILNKLTLKIPQIIMIEKPKNMGGVDGLFINEKW</sequence>
<keyword evidence="2" id="KW-1185">Reference proteome</keyword>
<reference evidence="1 2" key="1">
    <citation type="journal article" date="2016" name="Genome Biol. Evol.">
        <title>Gene Family Evolution Reflects Adaptation to Soil Environmental Stressors in the Genome of the Collembolan Orchesella cincta.</title>
        <authorList>
            <person name="Faddeeva-Vakhrusheva A."/>
            <person name="Derks M.F."/>
            <person name="Anvar S.Y."/>
            <person name="Agamennone V."/>
            <person name="Suring W."/>
            <person name="Smit S."/>
            <person name="van Straalen N.M."/>
            <person name="Roelofs D."/>
        </authorList>
    </citation>
    <scope>NUCLEOTIDE SEQUENCE [LARGE SCALE GENOMIC DNA]</scope>
    <source>
        <tissue evidence="1">Mixed pool</tissue>
    </source>
</reference>
<comment type="caution">
    <text evidence="1">The sequence shown here is derived from an EMBL/GenBank/DDBJ whole genome shotgun (WGS) entry which is preliminary data.</text>
</comment>
<gene>
    <name evidence="1" type="ORF">Ocin01_13656</name>
</gene>